<organism evidence="1 2">
    <name type="scientific">Eretmocerus hayati</name>
    <dbReference type="NCBI Taxonomy" id="131215"/>
    <lineage>
        <taxon>Eukaryota</taxon>
        <taxon>Metazoa</taxon>
        <taxon>Ecdysozoa</taxon>
        <taxon>Arthropoda</taxon>
        <taxon>Hexapoda</taxon>
        <taxon>Insecta</taxon>
        <taxon>Pterygota</taxon>
        <taxon>Neoptera</taxon>
        <taxon>Endopterygota</taxon>
        <taxon>Hymenoptera</taxon>
        <taxon>Apocrita</taxon>
        <taxon>Proctotrupomorpha</taxon>
        <taxon>Chalcidoidea</taxon>
        <taxon>Aphelinidae</taxon>
        <taxon>Aphelininae</taxon>
        <taxon>Eretmocerus</taxon>
    </lineage>
</organism>
<sequence>MGNSTSSSKYLGAPLKWKEKMGYPFNSSIIESSSSKPRHPRKFTVYKKKPCGEIAVEIKRAVRLLAKKPKRRRGMCERCKRTMIRRLIRTPKPIYVGTKRTDLRPPNTSALLRSFDRLSLDCCDSTIQYSPWIRRPTRPQRIPSGDPSHARGEKKNKEKFSAFP</sequence>
<gene>
    <name evidence="1" type="ORF">QAD02_020451</name>
</gene>
<comment type="caution">
    <text evidence="1">The sequence shown here is derived from an EMBL/GenBank/DDBJ whole genome shotgun (WGS) entry which is preliminary data.</text>
</comment>
<evidence type="ECO:0000313" key="1">
    <source>
        <dbReference type="EMBL" id="KAJ8684658.1"/>
    </source>
</evidence>
<name>A0ACC2PNN9_9HYME</name>
<proteinExistence type="predicted"/>
<dbReference type="EMBL" id="CM056741">
    <property type="protein sequence ID" value="KAJ8684658.1"/>
    <property type="molecule type" value="Genomic_DNA"/>
</dbReference>
<protein>
    <submittedName>
        <fullName evidence="1">Uncharacterized protein</fullName>
    </submittedName>
</protein>
<reference evidence="1" key="1">
    <citation type="submission" date="2023-04" db="EMBL/GenBank/DDBJ databases">
        <title>A chromosome-level genome assembly of the parasitoid wasp Eretmocerus hayati.</title>
        <authorList>
            <person name="Zhong Y."/>
            <person name="Liu S."/>
            <person name="Liu Y."/>
        </authorList>
    </citation>
    <scope>NUCLEOTIDE SEQUENCE</scope>
    <source>
        <strain evidence="1">ZJU_SS_LIU_2023</strain>
    </source>
</reference>
<accession>A0ACC2PNN9</accession>
<evidence type="ECO:0000313" key="2">
    <source>
        <dbReference type="Proteomes" id="UP001239111"/>
    </source>
</evidence>
<dbReference type="Proteomes" id="UP001239111">
    <property type="component" value="Chromosome 1"/>
</dbReference>
<keyword evidence="2" id="KW-1185">Reference proteome</keyword>